<reference evidence="3" key="1">
    <citation type="journal article" date="2019" name="Int. J. Syst. Evol. Microbiol.">
        <title>The Global Catalogue of Microorganisms (GCM) 10K type strain sequencing project: providing services to taxonomists for standard genome sequencing and annotation.</title>
        <authorList>
            <consortium name="The Broad Institute Genomics Platform"/>
            <consortium name="The Broad Institute Genome Sequencing Center for Infectious Disease"/>
            <person name="Wu L."/>
            <person name="Ma J."/>
        </authorList>
    </citation>
    <scope>NUCLEOTIDE SEQUENCE [LARGE SCALE GENOMIC DNA]</scope>
    <source>
        <strain evidence="3">CCUG 62982</strain>
    </source>
</reference>
<evidence type="ECO:0000256" key="1">
    <source>
        <dbReference type="SAM" id="SignalP"/>
    </source>
</evidence>
<evidence type="ECO:0000313" key="3">
    <source>
        <dbReference type="Proteomes" id="UP001596977"/>
    </source>
</evidence>
<protein>
    <submittedName>
        <fullName evidence="2">Uncharacterized protein</fullName>
    </submittedName>
</protein>
<keyword evidence="3" id="KW-1185">Reference proteome</keyword>
<feature type="signal peptide" evidence="1">
    <location>
        <begin position="1"/>
        <end position="20"/>
    </location>
</feature>
<accession>A0ABW3H2T4</accession>
<feature type="chain" id="PRO_5046518693" evidence="1">
    <location>
        <begin position="21"/>
        <end position="165"/>
    </location>
</feature>
<evidence type="ECO:0000313" key="2">
    <source>
        <dbReference type="EMBL" id="MFD0945479.1"/>
    </source>
</evidence>
<name>A0ABW3H2T4_9SPHN</name>
<dbReference type="Proteomes" id="UP001596977">
    <property type="component" value="Unassembled WGS sequence"/>
</dbReference>
<proteinExistence type="predicted"/>
<comment type="caution">
    <text evidence="2">The sequence shown here is derived from an EMBL/GenBank/DDBJ whole genome shotgun (WGS) entry which is preliminary data.</text>
</comment>
<gene>
    <name evidence="2" type="ORF">ACFQ1E_03910</name>
</gene>
<sequence>MRRIAAIGALALSMPVPCTAQTVVLAAGDQVTLAQGGDGALRPGLIGVGTLRPDDAAALGPRDPGRTGDAVEAIPAPPVAANAVDLRFLWSGDGGTVLIVENGLERAVSYRARIRERGGAWQAVPVCFVLAGRRGYERWPFAIDEIELSGFALTDWSPGDPPLCR</sequence>
<keyword evidence="1" id="KW-0732">Signal</keyword>
<dbReference type="EMBL" id="JBHTJG010000001">
    <property type="protein sequence ID" value="MFD0945479.1"/>
    <property type="molecule type" value="Genomic_DNA"/>
</dbReference>
<organism evidence="2 3">
    <name type="scientific">Sphingomonas canadensis</name>
    <dbReference type="NCBI Taxonomy" id="1219257"/>
    <lineage>
        <taxon>Bacteria</taxon>
        <taxon>Pseudomonadati</taxon>
        <taxon>Pseudomonadota</taxon>
        <taxon>Alphaproteobacteria</taxon>
        <taxon>Sphingomonadales</taxon>
        <taxon>Sphingomonadaceae</taxon>
        <taxon>Sphingomonas</taxon>
    </lineage>
</organism>
<dbReference type="RefSeq" id="WP_264942281.1">
    <property type="nucleotide sequence ID" value="NZ_JAPDRA010000001.1"/>
</dbReference>